<comment type="function">
    <text evidence="4">Transfers an acetyl group from acetyl-CoA to L-homoserine, forming acetyl-L-homoserine.</text>
</comment>
<evidence type="ECO:0000313" key="5">
    <source>
        <dbReference type="EMBL" id="GHP14614.1"/>
    </source>
</evidence>
<keyword evidence="3 4" id="KW-0012">Acyltransferase</keyword>
<feature type="active site" description="Proton acceptor" evidence="4">
    <location>
        <position position="226"/>
    </location>
</feature>
<gene>
    <name evidence="5" type="primary">metA</name>
    <name evidence="4" type="synonym">metAA</name>
    <name evidence="5" type="ORF">YK48G_20390</name>
</gene>
<reference evidence="5 6" key="1">
    <citation type="journal article" date="2021" name="Int. J. Syst. Evol. Microbiol.">
        <title>Lentilactobacillus fungorum sp. nov., isolated from spent mushroom substrates.</title>
        <authorList>
            <person name="Tohno M."/>
            <person name="Tanizawa Y."/>
            <person name="Kojima Y."/>
            <person name="Sakamoto M."/>
            <person name="Ohkuma M."/>
            <person name="Kobayashi H."/>
        </authorList>
    </citation>
    <scope>NUCLEOTIDE SEQUENCE [LARGE SCALE GENOMIC DNA]</scope>
    <source>
        <strain evidence="5 6">YK48G</strain>
    </source>
</reference>
<dbReference type="PANTHER" id="PTHR20919:SF0">
    <property type="entry name" value="HOMOSERINE O-SUCCINYLTRANSFERASE"/>
    <property type="match status" value="1"/>
</dbReference>
<protein>
    <recommendedName>
        <fullName evidence="4">Homoserine O-acetyltransferase</fullName>
        <shortName evidence="4">HAT</shortName>
        <ecNumber evidence="4">2.3.1.31</ecNumber>
    </recommendedName>
    <alternativeName>
        <fullName evidence="4">Homoserine transacetylase</fullName>
        <shortName evidence="4">HTA</shortName>
    </alternativeName>
</protein>
<dbReference type="RefSeq" id="WP_203630593.1">
    <property type="nucleotide sequence ID" value="NZ_BNJR01000016.1"/>
</dbReference>
<dbReference type="CDD" id="cd03131">
    <property type="entry name" value="GATase1_HTS"/>
    <property type="match status" value="1"/>
</dbReference>
<comment type="catalytic activity">
    <reaction evidence="4">
        <text>L-homoserine + acetyl-CoA = O-acetyl-L-homoserine + CoA</text>
        <dbReference type="Rhea" id="RHEA:13701"/>
        <dbReference type="ChEBI" id="CHEBI:57287"/>
        <dbReference type="ChEBI" id="CHEBI:57288"/>
        <dbReference type="ChEBI" id="CHEBI:57476"/>
        <dbReference type="ChEBI" id="CHEBI:57716"/>
        <dbReference type="EC" id="2.3.1.31"/>
    </reaction>
</comment>
<evidence type="ECO:0000256" key="2">
    <source>
        <dbReference type="ARBA" id="ARBA00022679"/>
    </source>
</evidence>
<name>A0ABQ3W3F1_9LACO</name>
<dbReference type="Proteomes" id="UP000604765">
    <property type="component" value="Unassembled WGS sequence"/>
</dbReference>
<feature type="binding site" evidence="4">
    <location>
        <position position="183"/>
    </location>
    <ligand>
        <name>substrate</name>
    </ligand>
</feature>
<keyword evidence="1 4" id="KW-0028">Amino-acid biosynthesis</keyword>
<keyword evidence="4" id="KW-0486">Methionine biosynthesis</keyword>
<comment type="similarity">
    <text evidence="4">Belongs to the MetA family.</text>
</comment>
<dbReference type="EC" id="2.3.1.31" evidence="4"/>
<keyword evidence="6" id="KW-1185">Reference proteome</keyword>
<evidence type="ECO:0000256" key="1">
    <source>
        <dbReference type="ARBA" id="ARBA00022605"/>
    </source>
</evidence>
<feature type="binding site" evidence="4">
    <location>
        <position position="152"/>
    </location>
    <ligand>
        <name>substrate</name>
    </ligand>
</feature>
<dbReference type="InterPro" id="IPR033752">
    <property type="entry name" value="MetA_family"/>
</dbReference>
<dbReference type="PANTHER" id="PTHR20919">
    <property type="entry name" value="HOMOSERINE O-SUCCINYLTRANSFERASE"/>
    <property type="match status" value="1"/>
</dbReference>
<feature type="binding site" evidence="4">
    <location>
        <position position="240"/>
    </location>
    <ligand>
        <name>substrate</name>
    </ligand>
</feature>
<evidence type="ECO:0000313" key="6">
    <source>
        <dbReference type="Proteomes" id="UP000604765"/>
    </source>
</evidence>
<keyword evidence="2 4" id="KW-0808">Transferase</keyword>
<evidence type="ECO:0000256" key="4">
    <source>
        <dbReference type="HAMAP-Rule" id="MF_00295"/>
    </source>
</evidence>
<accession>A0ABQ3W3F1</accession>
<dbReference type="Gene3D" id="3.40.50.880">
    <property type="match status" value="1"/>
</dbReference>
<feature type="active site" evidence="4">
    <location>
        <position position="228"/>
    </location>
</feature>
<dbReference type="SUPFAM" id="SSF52317">
    <property type="entry name" value="Class I glutamine amidotransferase-like"/>
    <property type="match status" value="1"/>
</dbReference>
<feature type="active site" description="Acyl-thioester intermediate" evidence="4">
    <location>
        <position position="131"/>
    </location>
</feature>
<keyword evidence="4" id="KW-0963">Cytoplasm</keyword>
<dbReference type="Pfam" id="PF04204">
    <property type="entry name" value="HTS"/>
    <property type="match status" value="1"/>
</dbReference>
<dbReference type="PIRSF" id="PIRSF000450">
    <property type="entry name" value="H_ser_succinyltr"/>
    <property type="match status" value="1"/>
</dbReference>
<feature type="site" description="Important for acyl-CoA specificity" evidence="4">
    <location>
        <position position="100"/>
    </location>
</feature>
<feature type="site" description="Important for substrate specificity" evidence="4">
    <location>
        <position position="183"/>
    </location>
</feature>
<organism evidence="5 6">
    <name type="scientific">Lentilactobacillus fungorum</name>
    <dbReference type="NCBI Taxonomy" id="2201250"/>
    <lineage>
        <taxon>Bacteria</taxon>
        <taxon>Bacillati</taxon>
        <taxon>Bacillota</taxon>
        <taxon>Bacilli</taxon>
        <taxon>Lactobacillales</taxon>
        <taxon>Lactobacillaceae</taxon>
        <taxon>Lentilactobacillus</taxon>
    </lineage>
</organism>
<comment type="subcellular location">
    <subcellularLocation>
        <location evidence="4">Cytoplasm</location>
    </subcellularLocation>
</comment>
<dbReference type="EMBL" id="BNJR01000016">
    <property type="protein sequence ID" value="GHP14614.1"/>
    <property type="molecule type" value="Genomic_DNA"/>
</dbReference>
<comment type="pathway">
    <text evidence="4">Amino-acid biosynthesis; L-methionine biosynthesis via de novo pathway; O-acetyl-L-homoserine from L-homoserine: step 1/1.</text>
</comment>
<dbReference type="HAMAP" id="MF_00295">
    <property type="entry name" value="MetA_acyltransf"/>
    <property type="match status" value="1"/>
</dbReference>
<comment type="caution">
    <text evidence="4">Lacks conserved residue(s) required for the propagation of feature annotation.</text>
</comment>
<comment type="caution">
    <text evidence="5">The sequence shown here is derived from an EMBL/GenBank/DDBJ whole genome shotgun (WGS) entry which is preliminary data.</text>
</comment>
<proteinExistence type="inferred from homology"/>
<sequence>MTVNALNGFNLANGKWQNQPLKNSLSILVLNLMPNKQITELQFLSGFNDCQRDIQLTFMYPATHHFKGVPKKLVAKNYVNLDQVANQHFDGLIITGAPIETLPFEQVDYWPELLKIIDWAKSHVSEQLYECWAAQAGLYHDFRITKHLLPTKLFGIYQATKVDHESPLARGFSAGGVIRMPQSRHTESSLDEAHLPAGLTVIASSAETGAMILTASEKHTTYVTGHPEYQARTLADEYERDLNKHLPIQLPSNYFKDPLVGEIDYSWRDASTRFYDNWTQLLAIKKVGLSI</sequence>
<evidence type="ECO:0000256" key="3">
    <source>
        <dbReference type="ARBA" id="ARBA00023315"/>
    </source>
</evidence>
<dbReference type="InterPro" id="IPR029062">
    <property type="entry name" value="Class_I_gatase-like"/>
</dbReference>